<evidence type="ECO:0000256" key="7">
    <source>
        <dbReference type="SAM" id="Phobius"/>
    </source>
</evidence>
<dbReference type="EMBL" id="QTUA01000001">
    <property type="protein sequence ID" value="REF29500.1"/>
    <property type="molecule type" value="Genomic_DNA"/>
</dbReference>
<sequence>MPTAQNIPPLPPYPGHDRGKWLGLIAGAAVVSLAAGFGIGRATAGDDAGGAKLTIVKVGTTEAGSDVWPVLERLGKEQGLDIQPVSFSDYTQANPALAQGQTDLNLFQHLQFLAGYNVEAKQTLTPIGSTVVVPLPLYSKKHKSLSQIPDGGKITVPNDATNQARALLVLQAAGLIKLKDGGNALSTPADIDKAASKVTVVPVDAAQTVASLPSVDGAIVNNNFALDANLDPKSALFQDDPKSKTAEPYINVFVARAADKNNATYQKVVKLWHSPEVVAAEQKETKNTAVIVDRPAAQLEQILARLQKDIAAK</sequence>
<dbReference type="AlphaFoldDB" id="A0A3D9UND0"/>
<dbReference type="PIRSF" id="PIRSF002854">
    <property type="entry name" value="MetQ"/>
    <property type="match status" value="1"/>
</dbReference>
<organism evidence="8 9">
    <name type="scientific">Calidifontibacter indicus</name>
    <dbReference type="NCBI Taxonomy" id="419650"/>
    <lineage>
        <taxon>Bacteria</taxon>
        <taxon>Bacillati</taxon>
        <taxon>Actinomycetota</taxon>
        <taxon>Actinomycetes</taxon>
        <taxon>Micrococcales</taxon>
        <taxon>Dermacoccaceae</taxon>
        <taxon>Calidifontibacter</taxon>
    </lineage>
</organism>
<dbReference type="OrthoDB" id="9812878at2"/>
<evidence type="ECO:0000313" key="8">
    <source>
        <dbReference type="EMBL" id="REF29500.1"/>
    </source>
</evidence>
<protein>
    <submittedName>
        <fullName evidence="8">D-methionine transport system substrate-binding protein</fullName>
    </submittedName>
</protein>
<dbReference type="Proteomes" id="UP000256253">
    <property type="component" value="Unassembled WGS sequence"/>
</dbReference>
<dbReference type="Pfam" id="PF03180">
    <property type="entry name" value="Lipoprotein_9"/>
    <property type="match status" value="1"/>
</dbReference>
<keyword evidence="7" id="KW-0812">Transmembrane</keyword>
<gene>
    <name evidence="8" type="ORF">DFJ65_0451</name>
</gene>
<keyword evidence="9" id="KW-1185">Reference proteome</keyword>
<dbReference type="RefSeq" id="WP_115921614.1">
    <property type="nucleotide sequence ID" value="NZ_CBDRMH010000018.1"/>
</dbReference>
<dbReference type="PANTHER" id="PTHR30429:SF3">
    <property type="entry name" value="LIPOPROTEIN"/>
    <property type="match status" value="1"/>
</dbReference>
<keyword evidence="7" id="KW-1133">Transmembrane helix</keyword>
<evidence type="ECO:0000256" key="4">
    <source>
        <dbReference type="ARBA" id="ARBA00023136"/>
    </source>
</evidence>
<dbReference type="PANTHER" id="PTHR30429">
    <property type="entry name" value="D-METHIONINE-BINDING LIPOPROTEIN METQ"/>
    <property type="match status" value="1"/>
</dbReference>
<reference evidence="8 9" key="1">
    <citation type="submission" date="2018-08" db="EMBL/GenBank/DDBJ databases">
        <title>Sequencing the genomes of 1000 actinobacteria strains.</title>
        <authorList>
            <person name="Klenk H.-P."/>
        </authorList>
    </citation>
    <scope>NUCLEOTIDE SEQUENCE [LARGE SCALE GENOMIC DNA]</scope>
    <source>
        <strain evidence="8 9">DSM 22967</strain>
    </source>
</reference>
<evidence type="ECO:0000313" key="9">
    <source>
        <dbReference type="Proteomes" id="UP000256253"/>
    </source>
</evidence>
<name>A0A3D9UND0_9MICO</name>
<comment type="caution">
    <text evidence="8">The sequence shown here is derived from an EMBL/GenBank/DDBJ whole genome shotgun (WGS) entry which is preliminary data.</text>
</comment>
<keyword evidence="6" id="KW-0449">Lipoprotein</keyword>
<dbReference type="InterPro" id="IPR004872">
    <property type="entry name" value="Lipoprotein_NlpA"/>
</dbReference>
<proteinExistence type="inferred from homology"/>
<evidence type="ECO:0000256" key="6">
    <source>
        <dbReference type="ARBA" id="ARBA00023288"/>
    </source>
</evidence>
<feature type="transmembrane region" description="Helical" evidence="7">
    <location>
        <begin position="21"/>
        <end position="39"/>
    </location>
</feature>
<evidence type="ECO:0000256" key="3">
    <source>
        <dbReference type="ARBA" id="ARBA00022729"/>
    </source>
</evidence>
<evidence type="ECO:0000256" key="1">
    <source>
        <dbReference type="ARBA" id="ARBA00004635"/>
    </source>
</evidence>
<dbReference type="SUPFAM" id="SSF53850">
    <property type="entry name" value="Periplasmic binding protein-like II"/>
    <property type="match status" value="1"/>
</dbReference>
<keyword evidence="4 7" id="KW-0472">Membrane</keyword>
<evidence type="ECO:0000256" key="2">
    <source>
        <dbReference type="ARBA" id="ARBA00008973"/>
    </source>
</evidence>
<comment type="subcellular location">
    <subcellularLocation>
        <location evidence="1">Membrane</location>
        <topology evidence="1">Lipid-anchor</topology>
    </subcellularLocation>
</comment>
<accession>A0A3D9UND0</accession>
<keyword evidence="5" id="KW-0564">Palmitate</keyword>
<comment type="similarity">
    <text evidence="2">Belongs to the NlpA lipoprotein family.</text>
</comment>
<dbReference type="GO" id="GO:0016020">
    <property type="term" value="C:membrane"/>
    <property type="evidence" value="ECO:0007669"/>
    <property type="project" value="UniProtKB-SubCell"/>
</dbReference>
<evidence type="ECO:0000256" key="5">
    <source>
        <dbReference type="ARBA" id="ARBA00023139"/>
    </source>
</evidence>
<keyword evidence="3" id="KW-0732">Signal</keyword>
<dbReference type="Gene3D" id="3.40.190.10">
    <property type="entry name" value="Periplasmic binding protein-like II"/>
    <property type="match status" value="2"/>
</dbReference>